<dbReference type="KEGG" id="pno:SNOG_12951"/>
<gene>
    <name evidence="1" type="ORF">JI435_129510</name>
</gene>
<reference evidence="2" key="1">
    <citation type="journal article" date="2021" name="BMC Genomics">
        <title>Chromosome-level genome assembly and manually-curated proteome of model necrotroph Parastagonospora nodorum Sn15 reveals a genome-wide trove of candidate effector homologs, and redundancy of virulence-related functions within an accessory chromosome.</title>
        <authorList>
            <person name="Bertazzoni S."/>
            <person name="Jones D.A.B."/>
            <person name="Phan H.T."/>
            <person name="Tan K.-C."/>
            <person name="Hane J.K."/>
        </authorList>
    </citation>
    <scope>NUCLEOTIDE SEQUENCE [LARGE SCALE GENOMIC DNA]</scope>
    <source>
        <strain evidence="2">SN15 / ATCC MYA-4574 / FGSC 10173)</strain>
    </source>
</reference>
<dbReference type="RefSeq" id="XP_001803165.1">
    <property type="nucleotide sequence ID" value="XM_001803113.1"/>
</dbReference>
<organism evidence="1 2">
    <name type="scientific">Phaeosphaeria nodorum (strain SN15 / ATCC MYA-4574 / FGSC 10173)</name>
    <name type="common">Glume blotch fungus</name>
    <name type="synonym">Parastagonospora nodorum</name>
    <dbReference type="NCBI Taxonomy" id="321614"/>
    <lineage>
        <taxon>Eukaryota</taxon>
        <taxon>Fungi</taxon>
        <taxon>Dikarya</taxon>
        <taxon>Ascomycota</taxon>
        <taxon>Pezizomycotina</taxon>
        <taxon>Dothideomycetes</taxon>
        <taxon>Pleosporomycetidae</taxon>
        <taxon>Pleosporales</taxon>
        <taxon>Pleosporineae</taxon>
        <taxon>Phaeosphaeriaceae</taxon>
        <taxon>Parastagonospora</taxon>
    </lineage>
</organism>
<dbReference type="Proteomes" id="UP000663193">
    <property type="component" value="Chromosome 16"/>
</dbReference>
<protein>
    <submittedName>
        <fullName evidence="1">Uncharacterized protein</fullName>
    </submittedName>
</protein>
<accession>A0A7U2I8C4</accession>
<name>A0A7U2I8C4_PHANO</name>
<dbReference type="VEuPathDB" id="FungiDB:JI435_129510"/>
<evidence type="ECO:0000313" key="2">
    <source>
        <dbReference type="Proteomes" id="UP000663193"/>
    </source>
</evidence>
<sequence>MNNKRPLQTDWPGVRNSPPKHARLVATERYAYPAPKENGRDFEIPTTIALLRTKADEPWNVGYAIGVMLYHIKPILTQHLDNAFDYRNPHPKALSHVRDIVPALDAYIKHLRLTDGCAEKFPNDDRKGKIRRRKYIGRYTYMAEAAFKNHIRLALGDVFDGWSGKQTRLFNMGVDKAMTGIQWVVYPDSNVVIEAGEGDWAVWIRGQCEELGMGEARAGRVALQDLGSITPQCTVM</sequence>
<proteinExistence type="predicted"/>
<dbReference type="AlphaFoldDB" id="A0A7U2I8C4"/>
<dbReference type="OrthoDB" id="3786143at2759"/>
<evidence type="ECO:0000313" key="1">
    <source>
        <dbReference type="EMBL" id="QRD04218.1"/>
    </source>
</evidence>
<dbReference type="EMBL" id="CP069038">
    <property type="protein sequence ID" value="QRD04218.1"/>
    <property type="molecule type" value="Genomic_DNA"/>
</dbReference>
<keyword evidence="2" id="KW-1185">Reference proteome</keyword>